<sequence>MKDRSGNIQIVKLACLKQELGHSSHTVPAYEAPKPVGPFVGGDMMHYQAIRDCEEYECVIAGRSDNPCVPVRLHFAIDAPLRCTDVNASQRKRGGHRTGESGHPEKAKGGDHQLGVAEHSSNPKKHKEGVRGHRYGTDGANCDE</sequence>
<protein>
    <submittedName>
        <fullName evidence="2">Uncharacterized protein</fullName>
    </submittedName>
</protein>
<evidence type="ECO:0000256" key="1">
    <source>
        <dbReference type="SAM" id="MobiDB-lite"/>
    </source>
</evidence>
<dbReference type="AlphaFoldDB" id="A0A2R6NXM1"/>
<accession>A0A2R6NXM1</accession>
<evidence type="ECO:0000313" key="2">
    <source>
        <dbReference type="EMBL" id="PSR79409.1"/>
    </source>
</evidence>
<name>A0A2R6NXM1_9APHY</name>
<feature type="region of interest" description="Disordered" evidence="1">
    <location>
        <begin position="86"/>
        <end position="144"/>
    </location>
</feature>
<dbReference type="Proteomes" id="UP000186601">
    <property type="component" value="Unassembled WGS sequence"/>
</dbReference>
<keyword evidence="3" id="KW-1185">Reference proteome</keyword>
<reference evidence="2 3" key="1">
    <citation type="submission" date="2018-02" db="EMBL/GenBank/DDBJ databases">
        <title>Genome sequence of the basidiomycete white-rot fungus Phlebia centrifuga.</title>
        <authorList>
            <person name="Granchi Z."/>
            <person name="Peng M."/>
            <person name="de Vries R.P."/>
            <person name="Hilden K."/>
            <person name="Makela M.R."/>
            <person name="Grigoriev I."/>
            <person name="Riley R."/>
        </authorList>
    </citation>
    <scope>NUCLEOTIDE SEQUENCE [LARGE SCALE GENOMIC DNA]</scope>
    <source>
        <strain evidence="2 3">FBCC195</strain>
    </source>
</reference>
<feature type="compositionally biased region" description="Basic residues" evidence="1">
    <location>
        <begin position="122"/>
        <end position="134"/>
    </location>
</feature>
<evidence type="ECO:0000313" key="3">
    <source>
        <dbReference type="Proteomes" id="UP000186601"/>
    </source>
</evidence>
<dbReference type="EMBL" id="MLYV02000696">
    <property type="protein sequence ID" value="PSR79409.1"/>
    <property type="molecule type" value="Genomic_DNA"/>
</dbReference>
<comment type="caution">
    <text evidence="2">The sequence shown here is derived from an EMBL/GenBank/DDBJ whole genome shotgun (WGS) entry which is preliminary data.</text>
</comment>
<organism evidence="2 3">
    <name type="scientific">Hermanssonia centrifuga</name>
    <dbReference type="NCBI Taxonomy" id="98765"/>
    <lineage>
        <taxon>Eukaryota</taxon>
        <taxon>Fungi</taxon>
        <taxon>Dikarya</taxon>
        <taxon>Basidiomycota</taxon>
        <taxon>Agaricomycotina</taxon>
        <taxon>Agaricomycetes</taxon>
        <taxon>Polyporales</taxon>
        <taxon>Meruliaceae</taxon>
        <taxon>Hermanssonia</taxon>
    </lineage>
</organism>
<gene>
    <name evidence="2" type="ORF">PHLCEN_2v7054</name>
</gene>
<proteinExistence type="predicted"/>
<feature type="compositionally biased region" description="Basic and acidic residues" evidence="1">
    <location>
        <begin position="97"/>
        <end position="111"/>
    </location>
</feature>